<feature type="domain" description="Major facilitator superfamily (MFS) profile" evidence="8">
    <location>
        <begin position="11"/>
        <end position="432"/>
    </location>
</feature>
<keyword evidence="4 7" id="KW-1133">Transmembrane helix</keyword>
<dbReference type="InterPro" id="IPR036259">
    <property type="entry name" value="MFS_trans_sf"/>
</dbReference>
<dbReference type="PRINTS" id="PR01035">
    <property type="entry name" value="TCRTETA"/>
</dbReference>
<evidence type="ECO:0000256" key="3">
    <source>
        <dbReference type="ARBA" id="ARBA00022692"/>
    </source>
</evidence>
<dbReference type="PANTHER" id="PTHR23504:SF14">
    <property type="entry name" value="MAJOR FACILITATOR SUPERFAMILY DOMAIN-CONTAINING PROTEIN 9"/>
    <property type="match status" value="1"/>
</dbReference>
<organism evidence="9 10">
    <name type="scientific">Priapulus caudatus</name>
    <name type="common">Priapulid worm</name>
    <dbReference type="NCBI Taxonomy" id="37621"/>
    <lineage>
        <taxon>Eukaryota</taxon>
        <taxon>Metazoa</taxon>
        <taxon>Ecdysozoa</taxon>
        <taxon>Scalidophora</taxon>
        <taxon>Priapulida</taxon>
        <taxon>Priapulimorpha</taxon>
        <taxon>Priapulimorphida</taxon>
        <taxon>Priapulidae</taxon>
        <taxon>Priapulus</taxon>
    </lineage>
</organism>
<evidence type="ECO:0000313" key="10">
    <source>
        <dbReference type="RefSeq" id="XP_014670116.1"/>
    </source>
</evidence>
<feature type="compositionally biased region" description="Polar residues" evidence="6">
    <location>
        <begin position="200"/>
        <end position="213"/>
    </location>
</feature>
<dbReference type="Pfam" id="PF07690">
    <property type="entry name" value="MFS_1"/>
    <property type="match status" value="1"/>
</dbReference>
<name>A0ABM1ED45_PRICU</name>
<proteinExistence type="predicted"/>
<feature type="transmembrane region" description="Helical" evidence="7">
    <location>
        <begin position="12"/>
        <end position="34"/>
    </location>
</feature>
<dbReference type="RefSeq" id="XP_014670116.1">
    <property type="nucleotide sequence ID" value="XM_014814630.1"/>
</dbReference>
<feature type="transmembrane region" description="Helical" evidence="7">
    <location>
        <begin position="163"/>
        <end position="185"/>
    </location>
</feature>
<dbReference type="InterPro" id="IPR001958">
    <property type="entry name" value="Tet-R_TetA/multi-R_MdtG-like"/>
</dbReference>
<evidence type="ECO:0000256" key="2">
    <source>
        <dbReference type="ARBA" id="ARBA00022448"/>
    </source>
</evidence>
<feature type="region of interest" description="Disordered" evidence="6">
    <location>
        <begin position="195"/>
        <end position="223"/>
    </location>
</feature>
<dbReference type="Gene3D" id="1.20.1250.20">
    <property type="entry name" value="MFS general substrate transporter like domains"/>
    <property type="match status" value="1"/>
</dbReference>
<evidence type="ECO:0000256" key="5">
    <source>
        <dbReference type="ARBA" id="ARBA00023136"/>
    </source>
</evidence>
<comment type="subcellular location">
    <subcellularLocation>
        <location evidence="1">Membrane</location>
        <topology evidence="1">Multi-pass membrane protein</topology>
    </subcellularLocation>
</comment>
<keyword evidence="3 7" id="KW-0812">Transmembrane</keyword>
<keyword evidence="2" id="KW-0813">Transport</keyword>
<gene>
    <name evidence="10" type="primary">LOC106811098</name>
</gene>
<keyword evidence="9" id="KW-1185">Reference proteome</keyword>
<evidence type="ECO:0000256" key="6">
    <source>
        <dbReference type="SAM" id="MobiDB-lite"/>
    </source>
</evidence>
<dbReference type="PROSITE" id="PS50850">
    <property type="entry name" value="MFS"/>
    <property type="match status" value="1"/>
</dbReference>
<dbReference type="CDD" id="cd17390">
    <property type="entry name" value="MFS_MFSD9"/>
    <property type="match status" value="1"/>
</dbReference>
<reference evidence="10" key="1">
    <citation type="submission" date="2025-08" db="UniProtKB">
        <authorList>
            <consortium name="RefSeq"/>
        </authorList>
    </citation>
    <scope>IDENTIFICATION</scope>
</reference>
<dbReference type="GeneID" id="106811098"/>
<evidence type="ECO:0000313" key="9">
    <source>
        <dbReference type="Proteomes" id="UP000695022"/>
    </source>
</evidence>
<feature type="transmembrane region" description="Helical" evidence="7">
    <location>
        <begin position="249"/>
        <end position="270"/>
    </location>
</feature>
<evidence type="ECO:0000259" key="8">
    <source>
        <dbReference type="PROSITE" id="PS50850"/>
    </source>
</evidence>
<feature type="transmembrane region" description="Helical" evidence="7">
    <location>
        <begin position="73"/>
        <end position="91"/>
    </location>
</feature>
<sequence length="449" mass="48460">MTLVMKNRWVVTNCLHLIGFMDLLGVSMILYMMPGHIKELGGSATIGGLIGATYGGVQLFSSPLVGKWSDLRGRRYTLLVCLLMTAMSYYLMSISDWLSVVLISRLIVGVFKHSQNMCKSYLGEIHLHEDRPTAFGHFNAFSSAAFIFGPLIGGHIADSTGGFHAVCALSGTTFLVNIALCWLCVPEITHRGHETKINGGPTTDNSLHANNNKQPDDDAPPCVPAAAAEEESASFSPRQLLSSLFDRDMWNALTDVFVLQFMLSLPLIMYRTNFSMLLREKYATSHRTNGYITSLTTIVGVAASFGAGRAVRLYGNDVARLYLHASALLAVCLVALAYAPNLHVLLFFLALLSISSAIARICSRQIVVSRCHADEIGGVTGMSGTVTSVARMVAPLLGGIAMDVALEGPELLGIAIVIVAVGYMLKYPPVYDHDKAAVAGANRLSKKLK</sequence>
<feature type="transmembrane region" description="Helical" evidence="7">
    <location>
        <begin position="135"/>
        <end position="157"/>
    </location>
</feature>
<dbReference type="PANTHER" id="PTHR23504">
    <property type="entry name" value="MAJOR FACILITATOR SUPERFAMILY DOMAIN-CONTAINING PROTEIN 10"/>
    <property type="match status" value="1"/>
</dbReference>
<evidence type="ECO:0000256" key="1">
    <source>
        <dbReference type="ARBA" id="ARBA00004141"/>
    </source>
</evidence>
<dbReference type="Proteomes" id="UP000695022">
    <property type="component" value="Unplaced"/>
</dbReference>
<evidence type="ECO:0000256" key="7">
    <source>
        <dbReference type="SAM" id="Phobius"/>
    </source>
</evidence>
<keyword evidence="5 7" id="KW-0472">Membrane</keyword>
<evidence type="ECO:0000256" key="4">
    <source>
        <dbReference type="ARBA" id="ARBA00022989"/>
    </source>
</evidence>
<protein>
    <submittedName>
        <fullName evidence="10">Major facilitator superfamily domain-containing protein 9-like isoform X1</fullName>
    </submittedName>
</protein>
<dbReference type="SUPFAM" id="SSF103473">
    <property type="entry name" value="MFS general substrate transporter"/>
    <property type="match status" value="1"/>
</dbReference>
<feature type="transmembrane region" description="Helical" evidence="7">
    <location>
        <begin position="40"/>
        <end position="61"/>
    </location>
</feature>
<dbReference type="InterPro" id="IPR020846">
    <property type="entry name" value="MFS_dom"/>
</dbReference>
<accession>A0ABM1ED45</accession>
<feature type="transmembrane region" description="Helical" evidence="7">
    <location>
        <begin position="290"/>
        <end position="309"/>
    </location>
</feature>
<dbReference type="InterPro" id="IPR011701">
    <property type="entry name" value="MFS"/>
</dbReference>